<accession>A0A086JVI7</accession>
<gene>
    <name evidence="2" type="ORF">TGP89_420100</name>
</gene>
<dbReference type="AlphaFoldDB" id="A0A086JVI7"/>
<proteinExistence type="predicted"/>
<evidence type="ECO:0000313" key="2">
    <source>
        <dbReference type="EMBL" id="KFG36155.1"/>
    </source>
</evidence>
<dbReference type="EMBL" id="AEYI02001544">
    <property type="protein sequence ID" value="KFG36155.1"/>
    <property type="molecule type" value="Genomic_DNA"/>
</dbReference>
<feature type="compositionally biased region" description="Acidic residues" evidence="1">
    <location>
        <begin position="107"/>
        <end position="119"/>
    </location>
</feature>
<name>A0A086JVI7_TOXGO</name>
<dbReference type="VEuPathDB" id="ToxoDB:TGP89_420100"/>
<evidence type="ECO:0000313" key="3">
    <source>
        <dbReference type="Proteomes" id="UP000028828"/>
    </source>
</evidence>
<feature type="compositionally biased region" description="Basic and acidic residues" evidence="1">
    <location>
        <begin position="172"/>
        <end position="207"/>
    </location>
</feature>
<sequence length="227" mass="25042">MNDPDRRGQTPARRRSRRYTDGKETEYFVPMFTCVSRLRGPSWDPELSVESSIFSVFTTLSFFSPGETRTLVGMNVLSSFFAATGPKGPERGRRETSRASGCMLELEQSEEENSEEVSDAEGREKEGRAAGSAGTQQPRRSLIASEERKAKKALRREKRGWLGRVSATKVGGSREVKREKEGNEKEEKHAENGERGQGSCDEKDTTKGRQTPRGAATPGGDAEVSSS</sequence>
<feature type="region of interest" description="Disordered" evidence="1">
    <location>
        <begin position="1"/>
        <end position="20"/>
    </location>
</feature>
<dbReference type="Proteomes" id="UP000028828">
    <property type="component" value="Unassembled WGS sequence"/>
</dbReference>
<feature type="compositionally biased region" description="Basic and acidic residues" evidence="1">
    <location>
        <begin position="88"/>
        <end position="97"/>
    </location>
</feature>
<feature type="region of interest" description="Disordered" evidence="1">
    <location>
        <begin position="82"/>
        <end position="227"/>
    </location>
</feature>
<reference evidence="2 3" key="1">
    <citation type="submission" date="2014-03" db="EMBL/GenBank/DDBJ databases">
        <authorList>
            <person name="Sibley D."/>
            <person name="Venepally P."/>
            <person name="Karamycheva S."/>
            <person name="Hadjithomas M."/>
            <person name="Khan A."/>
            <person name="Brunk B."/>
            <person name="Roos D."/>
            <person name="Caler E."/>
            <person name="Lorenzi H."/>
        </authorList>
    </citation>
    <scope>NUCLEOTIDE SEQUENCE [LARGE SCALE GENOMIC DNA]</scope>
    <source>
        <strain evidence="3">p89</strain>
    </source>
</reference>
<protein>
    <submittedName>
        <fullName evidence="2">Uncharacterized protein</fullName>
    </submittedName>
</protein>
<organism evidence="2 3">
    <name type="scientific">Toxoplasma gondii p89</name>
    <dbReference type="NCBI Taxonomy" id="943119"/>
    <lineage>
        <taxon>Eukaryota</taxon>
        <taxon>Sar</taxon>
        <taxon>Alveolata</taxon>
        <taxon>Apicomplexa</taxon>
        <taxon>Conoidasida</taxon>
        <taxon>Coccidia</taxon>
        <taxon>Eucoccidiorida</taxon>
        <taxon>Eimeriorina</taxon>
        <taxon>Sarcocystidae</taxon>
        <taxon>Toxoplasma</taxon>
    </lineage>
</organism>
<evidence type="ECO:0000256" key="1">
    <source>
        <dbReference type="SAM" id="MobiDB-lite"/>
    </source>
</evidence>
<comment type="caution">
    <text evidence="2">The sequence shown here is derived from an EMBL/GenBank/DDBJ whole genome shotgun (WGS) entry which is preliminary data.</text>
</comment>